<comment type="subcellular location">
    <subcellularLocation>
        <location evidence="6">Cytoplasm</location>
    </subcellularLocation>
</comment>
<keyword evidence="4 6" id="KW-0464">Manganese</keyword>
<keyword evidence="2 6" id="KW-0963">Cytoplasm</keyword>
<organism evidence="9 10">
    <name type="scientific">Desulfitobacterium metallireducens DSM 15288</name>
    <dbReference type="NCBI Taxonomy" id="871968"/>
    <lineage>
        <taxon>Bacteria</taxon>
        <taxon>Bacillati</taxon>
        <taxon>Bacillota</taxon>
        <taxon>Clostridia</taxon>
        <taxon>Eubacteriales</taxon>
        <taxon>Desulfitobacteriaceae</taxon>
        <taxon>Desulfitobacterium</taxon>
    </lineage>
</organism>
<comment type="catalytic activity">
    <reaction evidence="6">
        <text>alpha-D-ribose 1-phosphate = D-ribose 5-phosphate</text>
        <dbReference type="Rhea" id="RHEA:18793"/>
        <dbReference type="ChEBI" id="CHEBI:57720"/>
        <dbReference type="ChEBI" id="CHEBI:78346"/>
        <dbReference type="EC" id="5.4.2.7"/>
    </reaction>
</comment>
<dbReference type="NCBIfam" id="NF003766">
    <property type="entry name" value="PRK05362.1"/>
    <property type="match status" value="1"/>
</dbReference>
<evidence type="ECO:0000259" key="8">
    <source>
        <dbReference type="Pfam" id="PF01676"/>
    </source>
</evidence>
<evidence type="ECO:0000256" key="5">
    <source>
        <dbReference type="ARBA" id="ARBA00023235"/>
    </source>
</evidence>
<dbReference type="HOGENOM" id="CLU_053861_0_0_9"/>
<dbReference type="GO" id="GO:0005829">
    <property type="term" value="C:cytosol"/>
    <property type="evidence" value="ECO:0007669"/>
    <property type="project" value="TreeGrafter"/>
</dbReference>
<evidence type="ECO:0000313" key="10">
    <source>
        <dbReference type="Proteomes" id="UP000010847"/>
    </source>
</evidence>
<dbReference type="OrthoDB" id="9769930at2"/>
<accession>W0E9B9</accession>
<comment type="pathway">
    <text evidence="6">Carbohydrate degradation; 2-deoxy-D-ribose 1-phosphate degradation; D-glyceraldehyde 3-phosphate and acetaldehyde from 2-deoxy-alpha-D-ribose 1-phosphate: step 1/2.</text>
</comment>
<feature type="binding site" evidence="6">
    <location>
        <position position="336"/>
    </location>
    <ligand>
        <name>Mn(2+)</name>
        <dbReference type="ChEBI" id="CHEBI:29035"/>
        <label>2</label>
    </ligand>
</feature>
<evidence type="ECO:0000256" key="6">
    <source>
        <dbReference type="HAMAP-Rule" id="MF_00740"/>
    </source>
</evidence>
<feature type="domain" description="Metalloenzyme" evidence="8">
    <location>
        <begin position="3"/>
        <end position="375"/>
    </location>
</feature>
<dbReference type="PANTHER" id="PTHR21110">
    <property type="entry name" value="PHOSPHOPENTOMUTASE"/>
    <property type="match status" value="1"/>
</dbReference>
<reference evidence="9 10" key="1">
    <citation type="submission" date="2013-12" db="EMBL/GenBank/DDBJ databases">
        <authorList>
            <consortium name="DOE Joint Genome Institute"/>
            <person name="Smidt H."/>
            <person name="Huntemann M."/>
            <person name="Han J."/>
            <person name="Chen A."/>
            <person name="Kyrpides N."/>
            <person name="Mavromatis K."/>
            <person name="Markowitz V."/>
            <person name="Palaniappan K."/>
            <person name="Ivanova N."/>
            <person name="Schaumberg A."/>
            <person name="Pati A."/>
            <person name="Liolios K."/>
            <person name="Nordberg H.P."/>
            <person name="Cantor M.N."/>
            <person name="Hua S.X."/>
            <person name="Woyke T."/>
        </authorList>
    </citation>
    <scope>NUCLEOTIDE SEQUENCE [LARGE SCALE GENOMIC DNA]</scope>
    <source>
        <strain evidence="10">DSM 15288</strain>
    </source>
</reference>
<dbReference type="PIRSF" id="PIRSF001491">
    <property type="entry name" value="Ppentomutase"/>
    <property type="match status" value="1"/>
</dbReference>
<dbReference type="CDD" id="cd16009">
    <property type="entry name" value="PPM"/>
    <property type="match status" value="1"/>
</dbReference>
<dbReference type="PANTHER" id="PTHR21110:SF0">
    <property type="entry name" value="PHOSPHOPENTOMUTASE"/>
    <property type="match status" value="1"/>
</dbReference>
<dbReference type="EMBL" id="CP007032">
    <property type="protein sequence ID" value="AHF07352.1"/>
    <property type="molecule type" value="Genomic_DNA"/>
</dbReference>
<dbReference type="FunFam" id="3.30.70.1250:FF:000001">
    <property type="entry name" value="Phosphopentomutase"/>
    <property type="match status" value="1"/>
</dbReference>
<dbReference type="AlphaFoldDB" id="W0E9B9"/>
<dbReference type="Gene3D" id="3.30.70.1250">
    <property type="entry name" value="Phosphopentomutase"/>
    <property type="match status" value="1"/>
</dbReference>
<dbReference type="GO" id="GO:0009117">
    <property type="term" value="P:nucleotide metabolic process"/>
    <property type="evidence" value="ECO:0007669"/>
    <property type="project" value="UniProtKB-UniRule"/>
</dbReference>
<evidence type="ECO:0000256" key="4">
    <source>
        <dbReference type="ARBA" id="ARBA00023211"/>
    </source>
</evidence>
<dbReference type="GO" id="GO:0043094">
    <property type="term" value="P:metabolic compound salvage"/>
    <property type="evidence" value="ECO:0007669"/>
    <property type="project" value="UniProtKB-UniRule"/>
</dbReference>
<dbReference type="GO" id="GO:0000287">
    <property type="term" value="F:magnesium ion binding"/>
    <property type="evidence" value="ECO:0007669"/>
    <property type="project" value="UniProtKB-UniRule"/>
</dbReference>
<comment type="catalytic activity">
    <reaction evidence="6">
        <text>2-deoxy-alpha-D-ribose 1-phosphate = 2-deoxy-D-ribose 5-phosphate</text>
        <dbReference type="Rhea" id="RHEA:27658"/>
        <dbReference type="ChEBI" id="CHEBI:57259"/>
        <dbReference type="ChEBI" id="CHEBI:62877"/>
        <dbReference type="EC" id="5.4.2.7"/>
    </reaction>
</comment>
<proteinExistence type="inferred from homology"/>
<evidence type="ECO:0000256" key="7">
    <source>
        <dbReference type="NCBIfam" id="TIGR01696"/>
    </source>
</evidence>
<feature type="binding site" evidence="6">
    <location>
        <position position="283"/>
    </location>
    <ligand>
        <name>Mn(2+)</name>
        <dbReference type="ChEBI" id="CHEBI:29035"/>
        <label>2</label>
    </ligand>
</feature>
<evidence type="ECO:0000313" key="9">
    <source>
        <dbReference type="EMBL" id="AHF07352.1"/>
    </source>
</evidence>
<protein>
    <recommendedName>
        <fullName evidence="6 7">Phosphopentomutase</fullName>
        <ecNumber evidence="6 7">5.4.2.7</ecNumber>
    </recommendedName>
    <alternativeName>
        <fullName evidence="6">Phosphodeoxyribomutase</fullName>
    </alternativeName>
</protein>
<dbReference type="SUPFAM" id="SSF143856">
    <property type="entry name" value="DeoB insert domain-like"/>
    <property type="match status" value="1"/>
</dbReference>
<dbReference type="STRING" id="871968.DESME_10165"/>
<name>W0E9B9_9FIRM</name>
<dbReference type="SUPFAM" id="SSF53649">
    <property type="entry name" value="Alkaline phosphatase-like"/>
    <property type="match status" value="1"/>
</dbReference>
<keyword evidence="3 6" id="KW-0479">Metal-binding</keyword>
<keyword evidence="5 6" id="KW-0413">Isomerase</keyword>
<dbReference type="GO" id="GO:0030145">
    <property type="term" value="F:manganese ion binding"/>
    <property type="evidence" value="ECO:0007669"/>
    <property type="project" value="UniProtKB-UniRule"/>
</dbReference>
<comment type="cofactor">
    <cofactor evidence="6">
        <name>Mn(2+)</name>
        <dbReference type="ChEBI" id="CHEBI:29035"/>
    </cofactor>
    <text evidence="6">Binds 2 manganese ions.</text>
</comment>
<dbReference type="NCBIfam" id="TIGR01696">
    <property type="entry name" value="deoB"/>
    <property type="match status" value="1"/>
</dbReference>
<feature type="binding site" evidence="6">
    <location>
        <position position="11"/>
    </location>
    <ligand>
        <name>Mn(2+)</name>
        <dbReference type="ChEBI" id="CHEBI:29035"/>
        <label>1</label>
    </ligand>
</feature>
<keyword evidence="10" id="KW-1185">Reference proteome</keyword>
<evidence type="ECO:0000256" key="1">
    <source>
        <dbReference type="ARBA" id="ARBA00010373"/>
    </source>
</evidence>
<gene>
    <name evidence="6" type="primary">deoB</name>
    <name evidence="9" type="ORF">DESME_10165</name>
</gene>
<feature type="binding site" evidence="6">
    <location>
        <position position="288"/>
    </location>
    <ligand>
        <name>Mn(2+)</name>
        <dbReference type="ChEBI" id="CHEBI:29035"/>
        <label>2</label>
    </ligand>
</feature>
<comment type="function">
    <text evidence="6">Isomerase that catalyzes the conversion of deoxy-ribose 1-phosphate (dRib-1-P) and ribose 1-phosphate (Rib-1-P) to deoxy-ribose 5-phosphate (dRib-5-P) and ribose 5-phosphate (Rib-5-P), respectively.</text>
</comment>
<dbReference type="Pfam" id="PF01676">
    <property type="entry name" value="Metalloenzyme"/>
    <property type="match status" value="1"/>
</dbReference>
<dbReference type="InterPro" id="IPR017850">
    <property type="entry name" value="Alkaline_phosphatase_core_sf"/>
</dbReference>
<dbReference type="HAMAP" id="MF_00740">
    <property type="entry name" value="Phosphopentomut"/>
    <property type="match status" value="1"/>
</dbReference>
<feature type="binding site" evidence="6">
    <location>
        <position position="324"/>
    </location>
    <ligand>
        <name>Mn(2+)</name>
        <dbReference type="ChEBI" id="CHEBI:29035"/>
        <label>1</label>
    </ligand>
</feature>
<evidence type="ECO:0000256" key="3">
    <source>
        <dbReference type="ARBA" id="ARBA00022723"/>
    </source>
</evidence>
<dbReference type="GO" id="GO:0006018">
    <property type="term" value="P:2-deoxyribose 1-phosphate catabolic process"/>
    <property type="evidence" value="ECO:0007669"/>
    <property type="project" value="UniProtKB-UniRule"/>
</dbReference>
<comment type="similarity">
    <text evidence="1 6">Belongs to the phosphopentomutase family.</text>
</comment>
<dbReference type="Gene3D" id="3.40.720.10">
    <property type="entry name" value="Alkaline Phosphatase, subunit A"/>
    <property type="match status" value="1"/>
</dbReference>
<dbReference type="Proteomes" id="UP000010847">
    <property type="component" value="Chromosome"/>
</dbReference>
<dbReference type="InterPro" id="IPR010045">
    <property type="entry name" value="DeoB"/>
</dbReference>
<dbReference type="UniPathway" id="UPA00087">
    <property type="reaction ID" value="UER00173"/>
</dbReference>
<sequence>MGKRVIVIVLDSVGIGEMPDAAEYGDRGSNTLGNIAKARGGLNLPHLQALGLGNIAPIQGVDPSSAPKACYGKMAEVSPGKDTTTGHWEIAGVVLEKAFPTFPKGFPDAFIQSFEEKIGRQILGNEVASGTEIIQRLGEEHVKTGRPIVYTSADSVFQIAAHEEVIPLPELMQICGIAREMLDGDLRVGRVIARPFLGEPGNYYRTTNRHDFAIEPPHKILLDYVQEAGLGVMAVGKIKDIYYGHGVTEFVLTKGNQEGADKTLTYLEQDMPGLIMTNLVDFDMVYGHRNNVEGYAQALEEFDVRLPEILARLREEDLLVITADHGCDPTTPSTDHSREYVPLLVMGNTLRSGVDLGIRTSFADLGQTVADYLETTSLPHGQSFLAEVFQPK</sequence>
<dbReference type="InterPro" id="IPR024052">
    <property type="entry name" value="Phosphopentomutase_DeoB_cap_sf"/>
</dbReference>
<dbReference type="KEGG" id="dmt:DESME_10165"/>
<dbReference type="GO" id="GO:0006015">
    <property type="term" value="P:5-phosphoribose 1-diphosphate biosynthetic process"/>
    <property type="evidence" value="ECO:0007669"/>
    <property type="project" value="UniProtKB-UniPathway"/>
</dbReference>
<dbReference type="eggNOG" id="COG1015">
    <property type="taxonomic scope" value="Bacteria"/>
</dbReference>
<evidence type="ECO:0000256" key="2">
    <source>
        <dbReference type="ARBA" id="ARBA00022490"/>
    </source>
</evidence>
<feature type="binding site" evidence="6">
    <location>
        <position position="325"/>
    </location>
    <ligand>
        <name>Mn(2+)</name>
        <dbReference type="ChEBI" id="CHEBI:29035"/>
        <label>1</label>
    </ligand>
</feature>
<dbReference type="RefSeq" id="WP_006716120.1">
    <property type="nucleotide sequence ID" value="NZ_CP007032.1"/>
</dbReference>
<dbReference type="EC" id="5.4.2.7" evidence="6 7"/>
<dbReference type="GO" id="GO:0008973">
    <property type="term" value="F:phosphopentomutase activity"/>
    <property type="evidence" value="ECO:0007669"/>
    <property type="project" value="UniProtKB-UniRule"/>
</dbReference>
<dbReference type="InterPro" id="IPR006124">
    <property type="entry name" value="Metalloenzyme"/>
</dbReference>